<dbReference type="AlphaFoldDB" id="A0A099T289"/>
<dbReference type="OrthoDB" id="106058at2157"/>
<evidence type="ECO:0000313" key="2">
    <source>
        <dbReference type="Proteomes" id="UP000029859"/>
    </source>
</evidence>
<proteinExistence type="predicted"/>
<gene>
    <name evidence="1" type="ORF">LI82_04160</name>
</gene>
<comment type="caution">
    <text evidence="1">The sequence shown here is derived from an EMBL/GenBank/DDBJ whole genome shotgun (WGS) entry which is preliminary data.</text>
</comment>
<organism evidence="1 2">
    <name type="scientific">Methanococcoides methylutens</name>
    <dbReference type="NCBI Taxonomy" id="2226"/>
    <lineage>
        <taxon>Archaea</taxon>
        <taxon>Methanobacteriati</taxon>
        <taxon>Methanobacteriota</taxon>
        <taxon>Stenosarchaea group</taxon>
        <taxon>Methanomicrobia</taxon>
        <taxon>Methanosarcinales</taxon>
        <taxon>Methanosarcinaceae</taxon>
        <taxon>Methanococcoides</taxon>
    </lineage>
</organism>
<sequence length="417" mass="48490">MSLTKSLNNRERGYEFSATEYDLIFENEDIGFVRYDKRSRRRFYLDPSPFLKTPKNEVYVIENGDFPKEGECVKVASYESEHKVLGTRTSFRKLNVKYVSRWDKISPNKFIHRESLDPEEYIEYFKIPFMHTEDYIEPLSFCLALCTMSSPVIGSNGKGGIDSAVLTAKKKHWNEFKRLMQVIPPDFKKTKSEYYFNQLDTEKKLNPSRSKEVNLSVSNPKELSVHVPMALVEEIEFKKPLQYKETLYYEAPLMRAKMLDALLFEPEISEKTNKHVRDKIYEVRDAFVAANAVNYSQDIGTTPSKISSAFARLKFKDKVAPEYVDECVDLWMDMFHYSSRIDIPNLSRSGKDKLSAEAQRAYDELKDTFGTRVSFSIAEVPKHVTIDHWLIEYAIDELKRKGAAYSPTNDVVEILDY</sequence>
<keyword evidence="2" id="KW-1185">Reference proteome</keyword>
<protein>
    <submittedName>
        <fullName evidence="1">Uncharacterized protein</fullName>
    </submittedName>
</protein>
<accession>A0A099T289</accession>
<dbReference type="RefSeq" id="WP_048193635.1">
    <property type="nucleotide sequence ID" value="NZ_CAAGSM010000002.1"/>
</dbReference>
<evidence type="ECO:0000313" key="1">
    <source>
        <dbReference type="EMBL" id="KGK99222.1"/>
    </source>
</evidence>
<reference evidence="1 2" key="1">
    <citation type="submission" date="2014-09" db="EMBL/GenBank/DDBJ databases">
        <title>Draft genome sequence of an obligately methylotrophic methanogen, Methanococcoides methylutens, isolated from marine sediment.</title>
        <authorList>
            <person name="Guan Y."/>
            <person name="Ngugi D.K."/>
            <person name="Blom J."/>
            <person name="Ali S."/>
            <person name="Ferry J.G."/>
            <person name="Stingl U."/>
        </authorList>
    </citation>
    <scope>NUCLEOTIDE SEQUENCE [LARGE SCALE GENOMIC DNA]</scope>
    <source>
        <strain evidence="1 2">DSM 2657</strain>
    </source>
</reference>
<name>A0A099T289_METMT</name>
<dbReference type="Proteomes" id="UP000029859">
    <property type="component" value="Unassembled WGS sequence"/>
</dbReference>
<dbReference type="EMBL" id="JRHO01000009">
    <property type="protein sequence ID" value="KGK99222.1"/>
    <property type="molecule type" value="Genomic_DNA"/>
</dbReference>